<accession>R4YQX4</accession>
<gene>
    <name evidence="1" type="primary">nosL</name>
    <name evidence="1" type="ORF">OLEAN_C03130</name>
</gene>
<organism evidence="1 2">
    <name type="scientific">Oleispira antarctica RB-8</name>
    <dbReference type="NCBI Taxonomy" id="698738"/>
    <lineage>
        <taxon>Bacteria</taxon>
        <taxon>Pseudomonadati</taxon>
        <taxon>Pseudomonadota</taxon>
        <taxon>Gammaproteobacteria</taxon>
        <taxon>Oceanospirillales</taxon>
        <taxon>Oceanospirillaceae</taxon>
        <taxon>Oleispira</taxon>
    </lineage>
</organism>
<dbReference type="InterPro" id="IPR008719">
    <property type="entry name" value="N2O_reductase_NosL"/>
</dbReference>
<dbReference type="KEGG" id="oai:OLEAN_C03130"/>
<keyword evidence="2" id="KW-1185">Reference proteome</keyword>
<reference evidence="1 2" key="1">
    <citation type="journal article" date="2013" name="Nat. Commun.">
        <title>Genome sequence and functional genomic analysis of the oil-degrading bacterium Oleispira antarctica.</title>
        <authorList>
            <person name="Kube M."/>
            <person name="Chernikova T.N."/>
            <person name="Al-Ramahi Y."/>
            <person name="Beloqui A."/>
            <person name="Lopez-Cortez N."/>
            <person name="Guazzaroni M.E."/>
            <person name="Heipieper H.J."/>
            <person name="Klages S."/>
            <person name="Kotsyurbenko O.R."/>
            <person name="Langer I."/>
            <person name="Nechitaylo T.Y."/>
            <person name="Lunsdorf H."/>
            <person name="Fernandez M."/>
            <person name="Juarez S."/>
            <person name="Ciordia S."/>
            <person name="Singer A."/>
            <person name="Kagan O."/>
            <person name="Egorova O."/>
            <person name="Petit P.A."/>
            <person name="Stogios P."/>
            <person name="Kim Y."/>
            <person name="Tchigvintsev A."/>
            <person name="Flick R."/>
            <person name="Denaro R."/>
            <person name="Genovese M."/>
            <person name="Albar J.P."/>
            <person name="Reva O.N."/>
            <person name="Martinez-Gomariz M."/>
            <person name="Tran H."/>
            <person name="Ferrer M."/>
            <person name="Savchenko A."/>
            <person name="Yakunin A.F."/>
            <person name="Yakimov M.M."/>
            <person name="Golyshina O.V."/>
            <person name="Reinhardt R."/>
            <person name="Golyshin P.N."/>
        </authorList>
    </citation>
    <scope>NUCLEOTIDE SEQUENCE [LARGE SCALE GENOMIC DNA]</scope>
</reference>
<dbReference type="PANTHER" id="PTHR41247">
    <property type="entry name" value="HTH-TYPE TRANSCRIPTIONAL REPRESSOR YCNK"/>
    <property type="match status" value="1"/>
</dbReference>
<dbReference type="Gene3D" id="3.30.70.2060">
    <property type="match status" value="1"/>
</dbReference>
<sequence>MMNFITKAISNTLSKTILKAASKAITLAGLFSLALLSGCSQEKVEAIAAPEPVIIQNGEECDLCGMYINRFPGPKGQVFERGGVTAKRFCSTRDMFAYALQPEHQHRIEHIFVHDVATAPWDEQEKAQYIDAKTAFFVSGHDLKGAMGPALASFSTQADADQFIELHGGEVLKFSDIDIDTLSMMSHQEMHH</sequence>
<dbReference type="AlphaFoldDB" id="R4YQX4"/>
<dbReference type="Pfam" id="PF05573">
    <property type="entry name" value="NosL"/>
    <property type="match status" value="1"/>
</dbReference>
<dbReference type="EMBL" id="FO203512">
    <property type="protein sequence ID" value="CCK74489.1"/>
    <property type="molecule type" value="Genomic_DNA"/>
</dbReference>
<name>R4YQX4_OLEAN</name>
<evidence type="ECO:0000313" key="2">
    <source>
        <dbReference type="Proteomes" id="UP000032749"/>
    </source>
</evidence>
<dbReference type="Gene3D" id="3.30.70.2050">
    <property type="match status" value="1"/>
</dbReference>
<proteinExistence type="predicted"/>
<dbReference type="PANTHER" id="PTHR41247:SF1">
    <property type="entry name" value="HTH-TYPE TRANSCRIPTIONAL REPRESSOR YCNK"/>
    <property type="match status" value="1"/>
</dbReference>
<dbReference type="STRING" id="698738.OLEAN_C03130"/>
<dbReference type="Proteomes" id="UP000032749">
    <property type="component" value="Chromosome"/>
</dbReference>
<protein>
    <submittedName>
        <fullName evidence="1">NosL family protein</fullName>
    </submittedName>
</protein>
<evidence type="ECO:0000313" key="1">
    <source>
        <dbReference type="EMBL" id="CCK74489.1"/>
    </source>
</evidence>
<dbReference type="HOGENOM" id="CLU_096026_0_0_6"/>
<dbReference type="SUPFAM" id="SSF160387">
    <property type="entry name" value="NosL/MerB-like"/>
    <property type="match status" value="1"/>
</dbReference>